<organism evidence="1 2">
    <name type="scientific">Sphaerodactylus townsendi</name>
    <dbReference type="NCBI Taxonomy" id="933632"/>
    <lineage>
        <taxon>Eukaryota</taxon>
        <taxon>Metazoa</taxon>
        <taxon>Chordata</taxon>
        <taxon>Craniata</taxon>
        <taxon>Vertebrata</taxon>
        <taxon>Euteleostomi</taxon>
        <taxon>Lepidosauria</taxon>
        <taxon>Squamata</taxon>
        <taxon>Bifurcata</taxon>
        <taxon>Gekkota</taxon>
        <taxon>Sphaerodactylidae</taxon>
        <taxon>Sphaerodactylus</taxon>
    </lineage>
</organism>
<evidence type="ECO:0000313" key="1">
    <source>
        <dbReference type="EMBL" id="KAH7999929.1"/>
    </source>
</evidence>
<name>A0ACB8F4W0_9SAUR</name>
<comment type="caution">
    <text evidence="1">The sequence shown here is derived from an EMBL/GenBank/DDBJ whole genome shotgun (WGS) entry which is preliminary data.</text>
</comment>
<reference evidence="1" key="1">
    <citation type="submission" date="2021-08" db="EMBL/GenBank/DDBJ databases">
        <title>The first chromosome-level gecko genome reveals the dynamic sex chromosomes of Neotropical dwarf geckos (Sphaerodactylidae: Sphaerodactylus).</title>
        <authorList>
            <person name="Pinto B.J."/>
            <person name="Keating S.E."/>
            <person name="Gamble T."/>
        </authorList>
    </citation>
    <scope>NUCLEOTIDE SEQUENCE</scope>
    <source>
        <strain evidence="1">TG3544</strain>
    </source>
</reference>
<gene>
    <name evidence="1" type="ORF">K3G42_020539</name>
</gene>
<dbReference type="Proteomes" id="UP000827872">
    <property type="component" value="Linkage Group LG05"/>
</dbReference>
<accession>A0ACB8F4W0</accession>
<protein>
    <submittedName>
        <fullName evidence="1">Uncharacterized protein</fullName>
    </submittedName>
</protein>
<dbReference type="EMBL" id="CM037618">
    <property type="protein sequence ID" value="KAH7999929.1"/>
    <property type="molecule type" value="Genomic_DNA"/>
</dbReference>
<keyword evidence="2" id="KW-1185">Reference proteome</keyword>
<proteinExistence type="predicted"/>
<sequence>MTSWKHFPFLPFCFTFYSTHSEKRMDAPALLPAGRARMKPAARPCRSPLPVSLVFKSSLVNHLPRENFSFTQSQVITSDAEEYTAQYSTTVGAIRNWSTHKEDPFYSMSLTPRKVFFGLQTVLLVGNVLVGCL</sequence>
<evidence type="ECO:0000313" key="2">
    <source>
        <dbReference type="Proteomes" id="UP000827872"/>
    </source>
</evidence>